<organism evidence="3 4">
    <name type="scientific">Mesomycoplasma lagogenitalium</name>
    <dbReference type="NCBI Taxonomy" id="171286"/>
    <lineage>
        <taxon>Bacteria</taxon>
        <taxon>Bacillati</taxon>
        <taxon>Mycoplasmatota</taxon>
        <taxon>Mycoplasmoidales</taxon>
        <taxon>Metamycoplasmataceae</taxon>
        <taxon>Mesomycoplasma</taxon>
    </lineage>
</organism>
<protein>
    <recommendedName>
        <fullName evidence="5">Lipoprotein</fullName>
    </recommendedName>
</protein>
<evidence type="ECO:0008006" key="5">
    <source>
        <dbReference type="Google" id="ProtNLM"/>
    </source>
</evidence>
<dbReference type="RefSeq" id="WP_280102311.1">
    <property type="nucleotide sequence ID" value="NZ_CP122979.1"/>
</dbReference>
<evidence type="ECO:0000313" key="3">
    <source>
        <dbReference type="EMBL" id="WGI37008.1"/>
    </source>
</evidence>
<dbReference type="EMBL" id="CP122979">
    <property type="protein sequence ID" value="WGI37008.1"/>
    <property type="molecule type" value="Genomic_DNA"/>
</dbReference>
<feature type="chain" id="PRO_5046408729" description="Lipoprotein" evidence="2">
    <location>
        <begin position="26"/>
        <end position="304"/>
    </location>
</feature>
<evidence type="ECO:0000256" key="1">
    <source>
        <dbReference type="SAM" id="MobiDB-lite"/>
    </source>
</evidence>
<feature type="compositionally biased region" description="Polar residues" evidence="1">
    <location>
        <begin position="33"/>
        <end position="63"/>
    </location>
</feature>
<feature type="compositionally biased region" description="Polar residues" evidence="1">
    <location>
        <begin position="72"/>
        <end position="89"/>
    </location>
</feature>
<proteinExistence type="predicted"/>
<dbReference type="PROSITE" id="PS51257">
    <property type="entry name" value="PROKAR_LIPOPROTEIN"/>
    <property type="match status" value="1"/>
</dbReference>
<keyword evidence="4" id="KW-1185">Reference proteome</keyword>
<feature type="compositionally biased region" description="Basic and acidic residues" evidence="1">
    <location>
        <begin position="112"/>
        <end position="124"/>
    </location>
</feature>
<sequence length="304" mass="34639">MKKSIKLKLLLTSFSLPLLSFISCGENVIQKSDNQAKSNENNLNSTNKTPTINPIASTVQTVEKTGDPNSPVVDSSENYTSTTAENSNQQKEDEIQKNDNLKENNVQAPQEIKSDSQEKREESTFIKPVPKLTREQHINNLKLLEKMSENSKNKVNKPAERNYLNTQGQNRVVNWSQESDKSLTYTINDEGFENLQLTFSEPKFKDGWLIYKAFIKSENNKILNPNQSFELILVEVNEDGSPKNENEPTILLIGKSKFIEKTTITEQGEEKVVPEHYEFNFKLPSTYNGNTKLVINHLKIKNNN</sequence>
<gene>
    <name evidence="3" type="ORF">QEG99_01840</name>
</gene>
<name>A0ABY8LXE8_9BACT</name>
<reference evidence="3" key="1">
    <citation type="submission" date="2023-04" db="EMBL/GenBank/DDBJ databases">
        <title>Completed genome of Mycoplasma lagogenitalium type strain 12MS.</title>
        <authorList>
            <person name="Spergser J."/>
        </authorList>
    </citation>
    <scope>NUCLEOTIDE SEQUENCE</scope>
    <source>
        <strain evidence="3">12MS</strain>
    </source>
</reference>
<feature type="compositionally biased region" description="Basic and acidic residues" evidence="1">
    <location>
        <begin position="90"/>
        <end position="102"/>
    </location>
</feature>
<dbReference type="Proteomes" id="UP001179842">
    <property type="component" value="Chromosome"/>
</dbReference>
<evidence type="ECO:0000313" key="4">
    <source>
        <dbReference type="Proteomes" id="UP001179842"/>
    </source>
</evidence>
<evidence type="ECO:0000256" key="2">
    <source>
        <dbReference type="SAM" id="SignalP"/>
    </source>
</evidence>
<feature type="signal peptide" evidence="2">
    <location>
        <begin position="1"/>
        <end position="25"/>
    </location>
</feature>
<keyword evidence="2" id="KW-0732">Signal</keyword>
<accession>A0ABY8LXE8</accession>
<feature type="region of interest" description="Disordered" evidence="1">
    <location>
        <begin position="33"/>
        <end position="124"/>
    </location>
</feature>